<dbReference type="Proteomes" id="UP000308600">
    <property type="component" value="Unassembled WGS sequence"/>
</dbReference>
<protein>
    <submittedName>
        <fullName evidence="1">Uncharacterized protein</fullName>
    </submittedName>
</protein>
<accession>A0ACD2ZYK0</accession>
<organism evidence="1 2">
    <name type="scientific">Pluteus cervinus</name>
    <dbReference type="NCBI Taxonomy" id="181527"/>
    <lineage>
        <taxon>Eukaryota</taxon>
        <taxon>Fungi</taxon>
        <taxon>Dikarya</taxon>
        <taxon>Basidiomycota</taxon>
        <taxon>Agaricomycotina</taxon>
        <taxon>Agaricomycetes</taxon>
        <taxon>Agaricomycetidae</taxon>
        <taxon>Agaricales</taxon>
        <taxon>Pluteineae</taxon>
        <taxon>Pluteaceae</taxon>
        <taxon>Pluteus</taxon>
    </lineage>
</organism>
<reference evidence="1 2" key="1">
    <citation type="journal article" date="2019" name="Nat. Ecol. Evol.">
        <title>Megaphylogeny resolves global patterns of mushroom evolution.</title>
        <authorList>
            <person name="Varga T."/>
            <person name="Krizsan K."/>
            <person name="Foldi C."/>
            <person name="Dima B."/>
            <person name="Sanchez-Garcia M."/>
            <person name="Sanchez-Ramirez S."/>
            <person name="Szollosi G.J."/>
            <person name="Szarkandi J.G."/>
            <person name="Papp V."/>
            <person name="Albert L."/>
            <person name="Andreopoulos W."/>
            <person name="Angelini C."/>
            <person name="Antonin V."/>
            <person name="Barry K.W."/>
            <person name="Bougher N.L."/>
            <person name="Buchanan P."/>
            <person name="Buyck B."/>
            <person name="Bense V."/>
            <person name="Catcheside P."/>
            <person name="Chovatia M."/>
            <person name="Cooper J."/>
            <person name="Damon W."/>
            <person name="Desjardin D."/>
            <person name="Finy P."/>
            <person name="Geml J."/>
            <person name="Haridas S."/>
            <person name="Hughes K."/>
            <person name="Justo A."/>
            <person name="Karasinski D."/>
            <person name="Kautmanova I."/>
            <person name="Kiss B."/>
            <person name="Kocsube S."/>
            <person name="Kotiranta H."/>
            <person name="LaButti K.M."/>
            <person name="Lechner B.E."/>
            <person name="Liimatainen K."/>
            <person name="Lipzen A."/>
            <person name="Lukacs Z."/>
            <person name="Mihaltcheva S."/>
            <person name="Morgado L.N."/>
            <person name="Niskanen T."/>
            <person name="Noordeloos M.E."/>
            <person name="Ohm R.A."/>
            <person name="Ortiz-Santana B."/>
            <person name="Ovrebo C."/>
            <person name="Racz N."/>
            <person name="Riley R."/>
            <person name="Savchenko A."/>
            <person name="Shiryaev A."/>
            <person name="Soop K."/>
            <person name="Spirin V."/>
            <person name="Szebenyi C."/>
            <person name="Tomsovsky M."/>
            <person name="Tulloss R.E."/>
            <person name="Uehling J."/>
            <person name="Grigoriev I.V."/>
            <person name="Vagvolgyi C."/>
            <person name="Papp T."/>
            <person name="Martin F.M."/>
            <person name="Miettinen O."/>
            <person name="Hibbett D.S."/>
            <person name="Nagy L.G."/>
        </authorList>
    </citation>
    <scope>NUCLEOTIDE SEQUENCE [LARGE SCALE GENOMIC DNA]</scope>
    <source>
        <strain evidence="1 2">NL-1719</strain>
    </source>
</reference>
<gene>
    <name evidence="1" type="ORF">BDN72DRAFT_966294</name>
</gene>
<name>A0ACD2ZYK0_9AGAR</name>
<dbReference type="EMBL" id="ML209255">
    <property type="protein sequence ID" value="TFK58653.1"/>
    <property type="molecule type" value="Genomic_DNA"/>
</dbReference>
<proteinExistence type="predicted"/>
<evidence type="ECO:0000313" key="1">
    <source>
        <dbReference type="EMBL" id="TFK58653.1"/>
    </source>
</evidence>
<evidence type="ECO:0000313" key="2">
    <source>
        <dbReference type="Proteomes" id="UP000308600"/>
    </source>
</evidence>
<feature type="non-terminal residue" evidence="1">
    <location>
        <position position="307"/>
    </location>
</feature>
<sequence>MVRRLSKDSHTAQHQRTRKQIRKIQRRINQLENRLNGLNPIILFSLKQNPDDAAECKRINRRIRKLRRRLNQFKFRLNALALINHRLPPELLTQIFSLLQTDLQTAGAAYYRWTRITHVSRYWRNLAFGAKFLWSRVNYATAFPQSAWTEFSFEHSKPHGLDVVMKVTSVNPQFTLAQVILRDMSRMRTLQVTLDLGTKSSLRYLDDAGVQRLADLVRAFGEEAPFLEEISITGINLFARQGPHQNPTPTILFGSNAPRLTSIDIWNFHFHLTSMPFTNLTILKVRYARNTPGCLSFKTLFQVLLAN</sequence>
<keyword evidence="2" id="KW-1185">Reference proteome</keyword>